<dbReference type="EMBL" id="LJQC01000054">
    <property type="protein sequence ID" value="KPX11057.1"/>
    <property type="molecule type" value="Genomic_DNA"/>
</dbReference>
<evidence type="ECO:0000313" key="1">
    <source>
        <dbReference type="EMBL" id="KPX11057.1"/>
    </source>
</evidence>
<proteinExistence type="predicted"/>
<name>A0A0P9NZK4_9PSED</name>
<dbReference type="PATRIC" id="fig|317659.3.peg.5270"/>
<comment type="caution">
    <text evidence="1">The sequence shown here is derived from an EMBL/GenBank/DDBJ whole genome shotgun (WGS) entry which is preliminary data.</text>
</comment>
<reference evidence="1 2" key="1">
    <citation type="submission" date="2015-09" db="EMBL/GenBank/DDBJ databases">
        <title>Genome announcement of multiple Pseudomonas syringae strains.</title>
        <authorList>
            <person name="Thakur S."/>
            <person name="Wang P.W."/>
            <person name="Gong Y."/>
            <person name="Weir B.S."/>
            <person name="Guttman D.S."/>
        </authorList>
    </citation>
    <scope>NUCLEOTIDE SEQUENCE [LARGE SCALE GENOMIC DNA]</scope>
    <source>
        <strain evidence="1 2">ICMP17001</strain>
    </source>
</reference>
<organism evidence="1 2">
    <name type="scientific">Pseudomonas syringae pv. coryli</name>
    <dbReference type="NCBI Taxonomy" id="317659"/>
    <lineage>
        <taxon>Bacteria</taxon>
        <taxon>Pseudomonadati</taxon>
        <taxon>Pseudomonadota</taxon>
        <taxon>Gammaproteobacteria</taxon>
        <taxon>Pseudomonadales</taxon>
        <taxon>Pseudomonadaceae</taxon>
        <taxon>Pseudomonas</taxon>
    </lineage>
</organism>
<dbReference type="Proteomes" id="UP000051335">
    <property type="component" value="Unassembled WGS sequence"/>
</dbReference>
<sequence length="123" mass="13493">MVVQARAVPGWALICHCVTPSVCRDGIGVRSMFFLYTIVYAKHVPCDFSLIGNGCESCFRAFPLRRAGKSGKSEQVLEVHVNRALLLIYGATHAFSVEWLAGVLFKSRYSSCSASGTILVYDL</sequence>
<keyword evidence="2" id="KW-1185">Reference proteome</keyword>
<dbReference type="AlphaFoldDB" id="A0A0P9NZK4"/>
<evidence type="ECO:0000313" key="2">
    <source>
        <dbReference type="Proteomes" id="UP000051335"/>
    </source>
</evidence>
<gene>
    <name evidence="1" type="ORF">ALO75_101208</name>
</gene>
<protein>
    <submittedName>
        <fullName evidence="1">Uncharacterized protein</fullName>
    </submittedName>
</protein>
<accession>A0A0P9NZK4</accession>